<dbReference type="Proteomes" id="UP001595840">
    <property type="component" value="Unassembled WGS sequence"/>
</dbReference>
<sequence>MFELTINGAVHKLDADPSMPLLWALRDLLHLTGTKFGCGMGLCGACTVHVDGEAVRSCLTPVSAAQGAKITTIEGLSADASHPLQLAWASHNVPQCGYCQSGQLMSAAALLSKTAKPSDADIDKAMAGNICRCGTYPRIKAAIKSAAGVQIHEPKKQASVEQSVGAKGGLA</sequence>
<keyword evidence="5" id="KW-0411">Iron-sulfur</keyword>
<reference evidence="8" key="1">
    <citation type="journal article" date="2019" name="Int. J. Syst. Evol. Microbiol.">
        <title>The Global Catalogue of Microorganisms (GCM) 10K type strain sequencing project: providing services to taxonomists for standard genome sequencing and annotation.</title>
        <authorList>
            <consortium name="The Broad Institute Genomics Platform"/>
            <consortium name="The Broad Institute Genome Sequencing Center for Infectious Disease"/>
            <person name="Wu L."/>
            <person name="Ma J."/>
        </authorList>
    </citation>
    <scope>NUCLEOTIDE SEQUENCE [LARGE SCALE GENOMIC DNA]</scope>
    <source>
        <strain evidence="8">CECT 8570</strain>
    </source>
</reference>
<feature type="domain" description="2Fe-2S ferredoxin-type" evidence="6">
    <location>
        <begin position="1"/>
        <end position="76"/>
    </location>
</feature>
<evidence type="ECO:0000256" key="5">
    <source>
        <dbReference type="ARBA" id="ARBA00023014"/>
    </source>
</evidence>
<dbReference type="PANTHER" id="PTHR44379">
    <property type="entry name" value="OXIDOREDUCTASE WITH IRON-SULFUR SUBUNIT"/>
    <property type="match status" value="1"/>
</dbReference>
<dbReference type="InterPro" id="IPR006058">
    <property type="entry name" value="2Fe2S_fd_BS"/>
</dbReference>
<dbReference type="InterPro" id="IPR051452">
    <property type="entry name" value="Diverse_Oxidoreductases"/>
</dbReference>
<evidence type="ECO:0000256" key="1">
    <source>
        <dbReference type="ARBA" id="ARBA00022714"/>
    </source>
</evidence>
<evidence type="ECO:0000256" key="2">
    <source>
        <dbReference type="ARBA" id="ARBA00022723"/>
    </source>
</evidence>
<evidence type="ECO:0000256" key="3">
    <source>
        <dbReference type="ARBA" id="ARBA00023002"/>
    </source>
</evidence>
<dbReference type="EMBL" id="JBHSCX010000009">
    <property type="protein sequence ID" value="MFC4362723.1"/>
    <property type="molecule type" value="Genomic_DNA"/>
</dbReference>
<dbReference type="RefSeq" id="WP_290264321.1">
    <property type="nucleotide sequence ID" value="NZ_JAUFQG010000006.1"/>
</dbReference>
<dbReference type="InterPro" id="IPR002888">
    <property type="entry name" value="2Fe-2S-bd"/>
</dbReference>
<evidence type="ECO:0000256" key="4">
    <source>
        <dbReference type="ARBA" id="ARBA00023004"/>
    </source>
</evidence>
<gene>
    <name evidence="7" type="ORF">ACFOX3_10435</name>
</gene>
<organism evidence="7 8">
    <name type="scientific">Simiduia curdlanivorans</name>
    <dbReference type="NCBI Taxonomy" id="1492769"/>
    <lineage>
        <taxon>Bacteria</taxon>
        <taxon>Pseudomonadati</taxon>
        <taxon>Pseudomonadota</taxon>
        <taxon>Gammaproteobacteria</taxon>
        <taxon>Cellvibrionales</taxon>
        <taxon>Cellvibrionaceae</taxon>
        <taxon>Simiduia</taxon>
    </lineage>
</organism>
<dbReference type="Gene3D" id="3.10.20.30">
    <property type="match status" value="1"/>
</dbReference>
<name>A0ABV8V4N6_9GAMM</name>
<dbReference type="InterPro" id="IPR001041">
    <property type="entry name" value="2Fe-2S_ferredoxin-type"/>
</dbReference>
<dbReference type="InterPro" id="IPR036884">
    <property type="entry name" value="2Fe-2S-bd_dom_sf"/>
</dbReference>
<dbReference type="Pfam" id="PF00111">
    <property type="entry name" value="Fer2"/>
    <property type="match status" value="1"/>
</dbReference>
<comment type="caution">
    <text evidence="7">The sequence shown here is derived from an EMBL/GenBank/DDBJ whole genome shotgun (WGS) entry which is preliminary data.</text>
</comment>
<dbReference type="SUPFAM" id="SSF54292">
    <property type="entry name" value="2Fe-2S ferredoxin-like"/>
    <property type="match status" value="1"/>
</dbReference>
<evidence type="ECO:0000313" key="8">
    <source>
        <dbReference type="Proteomes" id="UP001595840"/>
    </source>
</evidence>
<keyword evidence="2" id="KW-0479">Metal-binding</keyword>
<dbReference type="PROSITE" id="PS00197">
    <property type="entry name" value="2FE2S_FER_1"/>
    <property type="match status" value="1"/>
</dbReference>
<dbReference type="InterPro" id="IPR036010">
    <property type="entry name" value="2Fe-2S_ferredoxin-like_sf"/>
</dbReference>
<proteinExistence type="predicted"/>
<dbReference type="PROSITE" id="PS51085">
    <property type="entry name" value="2FE2S_FER_2"/>
    <property type="match status" value="1"/>
</dbReference>
<keyword evidence="1" id="KW-0001">2Fe-2S</keyword>
<dbReference type="PANTHER" id="PTHR44379:SF2">
    <property type="entry name" value="BLR6218 PROTEIN"/>
    <property type="match status" value="1"/>
</dbReference>
<dbReference type="Pfam" id="PF01799">
    <property type="entry name" value="Fer2_2"/>
    <property type="match status" value="1"/>
</dbReference>
<dbReference type="Gene3D" id="1.10.150.120">
    <property type="entry name" value="[2Fe-2S]-binding domain"/>
    <property type="match status" value="1"/>
</dbReference>
<dbReference type="SUPFAM" id="SSF47741">
    <property type="entry name" value="CO dehydrogenase ISP C-domain like"/>
    <property type="match status" value="1"/>
</dbReference>
<protein>
    <submittedName>
        <fullName evidence="7">(2Fe-2S)-binding protein</fullName>
    </submittedName>
</protein>
<keyword evidence="8" id="KW-1185">Reference proteome</keyword>
<keyword evidence="3" id="KW-0560">Oxidoreductase</keyword>
<dbReference type="CDD" id="cd00207">
    <property type="entry name" value="fer2"/>
    <property type="match status" value="1"/>
</dbReference>
<dbReference type="InterPro" id="IPR012675">
    <property type="entry name" value="Beta-grasp_dom_sf"/>
</dbReference>
<keyword evidence="4" id="KW-0408">Iron</keyword>
<accession>A0ABV8V4N6</accession>
<evidence type="ECO:0000313" key="7">
    <source>
        <dbReference type="EMBL" id="MFC4362723.1"/>
    </source>
</evidence>
<evidence type="ECO:0000259" key="6">
    <source>
        <dbReference type="PROSITE" id="PS51085"/>
    </source>
</evidence>